<dbReference type="GO" id="GO:0016787">
    <property type="term" value="F:hydrolase activity"/>
    <property type="evidence" value="ECO:0007669"/>
    <property type="project" value="UniProtKB-KW"/>
</dbReference>
<dbReference type="CDD" id="cd22254">
    <property type="entry name" value="CSB_WHD"/>
    <property type="match status" value="1"/>
</dbReference>
<evidence type="ECO:0000256" key="7">
    <source>
        <dbReference type="ARBA" id="ARBA00022763"/>
    </source>
</evidence>
<evidence type="ECO:0000256" key="3">
    <source>
        <dbReference type="ARBA" id="ARBA00011467"/>
    </source>
</evidence>
<dbReference type="InterPro" id="IPR049730">
    <property type="entry name" value="SNF2/RAD54-like_C"/>
</dbReference>
<dbReference type="CDD" id="cd18000">
    <property type="entry name" value="DEXHc_ERCC6"/>
    <property type="match status" value="1"/>
</dbReference>
<gene>
    <name evidence="22" type="ORF">JTE90_006279</name>
</gene>
<evidence type="ECO:0000256" key="8">
    <source>
        <dbReference type="ARBA" id="ARBA00022776"/>
    </source>
</evidence>
<dbReference type="Proteomes" id="UP000827092">
    <property type="component" value="Unassembled WGS sequence"/>
</dbReference>
<feature type="compositionally biased region" description="Acidic residues" evidence="19">
    <location>
        <begin position="299"/>
        <end position="314"/>
    </location>
</feature>
<evidence type="ECO:0000256" key="19">
    <source>
        <dbReference type="SAM" id="MobiDB-lite"/>
    </source>
</evidence>
<evidence type="ECO:0000256" key="14">
    <source>
        <dbReference type="ARBA" id="ARBA00023242"/>
    </source>
</evidence>
<dbReference type="InterPro" id="IPR050496">
    <property type="entry name" value="SNF2_RAD54_helicase_repair"/>
</dbReference>
<evidence type="ECO:0000313" key="22">
    <source>
        <dbReference type="EMBL" id="KAG8179916.1"/>
    </source>
</evidence>
<organism evidence="22 23">
    <name type="scientific">Oedothorax gibbosus</name>
    <dbReference type="NCBI Taxonomy" id="931172"/>
    <lineage>
        <taxon>Eukaryota</taxon>
        <taxon>Metazoa</taxon>
        <taxon>Ecdysozoa</taxon>
        <taxon>Arthropoda</taxon>
        <taxon>Chelicerata</taxon>
        <taxon>Arachnida</taxon>
        <taxon>Araneae</taxon>
        <taxon>Araneomorphae</taxon>
        <taxon>Entelegynae</taxon>
        <taxon>Araneoidea</taxon>
        <taxon>Linyphiidae</taxon>
        <taxon>Erigoninae</taxon>
        <taxon>Oedothorax</taxon>
    </lineage>
</organism>
<dbReference type="GO" id="GO:0008094">
    <property type="term" value="F:ATP-dependent activity, acting on DNA"/>
    <property type="evidence" value="ECO:0007669"/>
    <property type="project" value="TreeGrafter"/>
</dbReference>
<evidence type="ECO:0000256" key="15">
    <source>
        <dbReference type="ARBA" id="ARBA00023306"/>
    </source>
</evidence>
<evidence type="ECO:0000259" key="21">
    <source>
        <dbReference type="PROSITE" id="PS51194"/>
    </source>
</evidence>
<keyword evidence="10" id="KW-0347">Helicase</keyword>
<feature type="domain" description="Helicase C-terminal" evidence="21">
    <location>
        <begin position="727"/>
        <end position="886"/>
    </location>
</feature>
<evidence type="ECO:0000256" key="4">
    <source>
        <dbReference type="ARBA" id="ARBA00015341"/>
    </source>
</evidence>
<feature type="domain" description="Helicase ATP-binding" evidence="20">
    <location>
        <begin position="415"/>
        <end position="590"/>
    </location>
</feature>
<evidence type="ECO:0000259" key="20">
    <source>
        <dbReference type="PROSITE" id="PS51192"/>
    </source>
</evidence>
<evidence type="ECO:0000256" key="13">
    <source>
        <dbReference type="ARBA" id="ARBA00023204"/>
    </source>
</evidence>
<evidence type="ECO:0000256" key="17">
    <source>
        <dbReference type="ARBA" id="ARBA00029956"/>
    </source>
</evidence>
<dbReference type="GO" id="GO:0005524">
    <property type="term" value="F:ATP binding"/>
    <property type="evidence" value="ECO:0007669"/>
    <property type="project" value="InterPro"/>
</dbReference>
<reference evidence="22 23" key="1">
    <citation type="journal article" date="2022" name="Nat. Ecol. Evol.">
        <title>A masculinizing supergene underlies an exaggerated male reproductive morph in a spider.</title>
        <authorList>
            <person name="Hendrickx F."/>
            <person name="De Corte Z."/>
            <person name="Sonet G."/>
            <person name="Van Belleghem S.M."/>
            <person name="Kostlbacher S."/>
            <person name="Vangestel C."/>
        </authorList>
    </citation>
    <scope>NUCLEOTIDE SEQUENCE [LARGE SCALE GENOMIC DNA]</scope>
    <source>
        <strain evidence="22">W744_W776</strain>
    </source>
</reference>
<feature type="compositionally biased region" description="Basic and acidic residues" evidence="19">
    <location>
        <begin position="222"/>
        <end position="233"/>
    </location>
</feature>
<dbReference type="Pfam" id="PF00271">
    <property type="entry name" value="Helicase_C"/>
    <property type="match status" value="1"/>
</dbReference>
<evidence type="ECO:0000256" key="9">
    <source>
        <dbReference type="ARBA" id="ARBA00022801"/>
    </source>
</evidence>
<comment type="function">
    <text evidence="16">Involved in mitotic DNA repair and meiotic recombination. Functions in the recombinational DNA repair pathway. Essential for interhomolog gene conversion (GC), but may have a less important role in intersister GC than spn-A/Rad51. In the presence of DNA, spn-A/Rad51 enhances the ATPase activity of okr/Rad54.</text>
</comment>
<keyword evidence="5" id="KW-0132">Cell division</keyword>
<dbReference type="PROSITE" id="PS51192">
    <property type="entry name" value="HELICASE_ATP_BIND_1"/>
    <property type="match status" value="1"/>
</dbReference>
<feature type="region of interest" description="Disordered" evidence="19">
    <location>
        <begin position="979"/>
        <end position="1074"/>
    </location>
</feature>
<dbReference type="InterPro" id="IPR058951">
    <property type="entry name" value="WHD_Rad26_CSB-like"/>
</dbReference>
<feature type="region of interest" description="Disordered" evidence="19">
    <location>
        <begin position="1122"/>
        <end position="1173"/>
    </location>
</feature>
<comment type="subcellular location">
    <subcellularLocation>
        <location evidence="1">Nucleus</location>
    </subcellularLocation>
</comment>
<dbReference type="Gene3D" id="3.40.50.10810">
    <property type="entry name" value="Tandem AAA-ATPase domain"/>
    <property type="match status" value="1"/>
</dbReference>
<keyword evidence="18" id="KW-0175">Coiled coil</keyword>
<dbReference type="PANTHER" id="PTHR45629:SF7">
    <property type="entry name" value="DNA EXCISION REPAIR PROTEIN ERCC-6-RELATED"/>
    <property type="match status" value="1"/>
</dbReference>
<evidence type="ECO:0000313" key="23">
    <source>
        <dbReference type="Proteomes" id="UP000827092"/>
    </source>
</evidence>
<comment type="subunit">
    <text evidence="3">Interacts (via N-terminus) with spn-A/Rad51.</text>
</comment>
<keyword evidence="8" id="KW-0498">Mitosis</keyword>
<dbReference type="CDD" id="cd18793">
    <property type="entry name" value="SF2_C_SNF"/>
    <property type="match status" value="1"/>
</dbReference>
<evidence type="ECO:0000256" key="10">
    <source>
        <dbReference type="ARBA" id="ARBA00022806"/>
    </source>
</evidence>
<dbReference type="GO" id="GO:0051301">
    <property type="term" value="P:cell division"/>
    <property type="evidence" value="ECO:0007669"/>
    <property type="project" value="UniProtKB-KW"/>
</dbReference>
<keyword evidence="9" id="KW-0378">Hydrolase</keyword>
<proteinExistence type="inferred from homology"/>
<keyword evidence="23" id="KW-1185">Reference proteome</keyword>
<evidence type="ECO:0000256" key="6">
    <source>
        <dbReference type="ARBA" id="ARBA00022741"/>
    </source>
</evidence>
<dbReference type="InterPro" id="IPR014001">
    <property type="entry name" value="Helicase_ATP-bd"/>
</dbReference>
<dbReference type="AlphaFoldDB" id="A0AAV6U7I3"/>
<evidence type="ECO:0000256" key="1">
    <source>
        <dbReference type="ARBA" id="ARBA00004123"/>
    </source>
</evidence>
<feature type="compositionally biased region" description="Basic residues" evidence="19">
    <location>
        <begin position="1016"/>
        <end position="1026"/>
    </location>
</feature>
<evidence type="ECO:0000256" key="16">
    <source>
        <dbReference type="ARBA" id="ARBA00024776"/>
    </source>
</evidence>
<dbReference type="SUPFAM" id="SSF52540">
    <property type="entry name" value="P-loop containing nucleoside triphosphate hydrolases"/>
    <property type="match status" value="2"/>
</dbReference>
<dbReference type="EMBL" id="JAFNEN010000597">
    <property type="protein sequence ID" value="KAG8179916.1"/>
    <property type="molecule type" value="Genomic_DNA"/>
</dbReference>
<name>A0AAV6U7I3_9ARAC</name>
<comment type="similarity">
    <text evidence="2">Belongs to the SNF2/RAD54 helicase family.</text>
</comment>
<feature type="compositionally biased region" description="Basic and acidic residues" evidence="19">
    <location>
        <begin position="1040"/>
        <end position="1051"/>
    </location>
</feature>
<protein>
    <recommendedName>
        <fullName evidence="4">DNA repair and recombination protein RAD54-like</fullName>
    </recommendedName>
    <alternativeName>
        <fullName evidence="17">Protein okra</fullName>
    </alternativeName>
</protein>
<keyword evidence="15" id="KW-0131">Cell cycle</keyword>
<evidence type="ECO:0000256" key="2">
    <source>
        <dbReference type="ARBA" id="ARBA00007025"/>
    </source>
</evidence>
<dbReference type="Pfam" id="PF25875">
    <property type="entry name" value="WHD_Rad26_CSB"/>
    <property type="match status" value="1"/>
</dbReference>
<feature type="coiled-coil region" evidence="18">
    <location>
        <begin position="25"/>
        <end position="111"/>
    </location>
</feature>
<keyword evidence="13" id="KW-0234">DNA repair</keyword>
<dbReference type="GO" id="GO:0005634">
    <property type="term" value="C:nucleus"/>
    <property type="evidence" value="ECO:0007669"/>
    <property type="project" value="TreeGrafter"/>
</dbReference>
<evidence type="ECO:0000256" key="12">
    <source>
        <dbReference type="ARBA" id="ARBA00023125"/>
    </source>
</evidence>
<comment type="caution">
    <text evidence="22">The sequence shown here is derived from an EMBL/GenBank/DDBJ whole genome shotgun (WGS) entry which is preliminary data.</text>
</comment>
<dbReference type="GO" id="GO:0006283">
    <property type="term" value="P:transcription-coupled nucleotide-excision repair"/>
    <property type="evidence" value="ECO:0007669"/>
    <property type="project" value="TreeGrafter"/>
</dbReference>
<keyword evidence="6" id="KW-0547">Nucleotide-binding</keyword>
<evidence type="ECO:0000256" key="5">
    <source>
        <dbReference type="ARBA" id="ARBA00022618"/>
    </source>
</evidence>
<keyword evidence="12" id="KW-0238">DNA-binding</keyword>
<dbReference type="PROSITE" id="PS51194">
    <property type="entry name" value="HELICASE_CTER"/>
    <property type="match status" value="1"/>
</dbReference>
<dbReference type="Pfam" id="PF00176">
    <property type="entry name" value="SNF2-rel_dom"/>
    <property type="match status" value="1"/>
</dbReference>
<evidence type="ECO:0000256" key="11">
    <source>
        <dbReference type="ARBA" id="ARBA00022840"/>
    </source>
</evidence>
<feature type="compositionally biased region" description="Polar residues" evidence="19">
    <location>
        <begin position="979"/>
        <end position="1005"/>
    </location>
</feature>
<dbReference type="InterPro" id="IPR000330">
    <property type="entry name" value="SNF2_N"/>
</dbReference>
<accession>A0AAV6U7I3</accession>
<dbReference type="Gene3D" id="3.40.50.300">
    <property type="entry name" value="P-loop containing nucleotide triphosphate hydrolases"/>
    <property type="match status" value="1"/>
</dbReference>
<dbReference type="PANTHER" id="PTHR45629">
    <property type="entry name" value="SNF2/RAD54 FAMILY MEMBER"/>
    <property type="match status" value="1"/>
</dbReference>
<dbReference type="SMART" id="SM00490">
    <property type="entry name" value="HELICc"/>
    <property type="match status" value="1"/>
</dbReference>
<sequence>MEEVSSSQTSDFDGLTGLGVRSFEHSELEREVSEQVERAIREQREQDASKELRSVEEDIRSVRQRLAAIEKAISMAPRDPAKMTGEARRELQAIRHEKENKRKHLRKIEAKRRALQVCISGGNIQDVGSSTQVDEALGAEVDGDLDQETLVRLREVFAPQETEEERLIRTGQATPFGTRSISIPENTDFDRFLLESAENHAAKKKAKPPRPSPAKPNCIVVKNDKKEPFKFTDLKAAPVKKKRNRLLNIQNGVHKEEPSPKKKKQIERRDLVRNYASDSDVSCHDNNEEEDEAGKYSDEDVYIPDEDTSDDEWDEGKKEKKKGGQKGAKSSNSESSKAKSRAKKLVDDGDQASYIKRINKWQLQRKHQRILESPDGVVDSDEEEESVDLEEGLKVPNFIWDKLYTYQHTCVRWLWELHRQECGGILGDEMGLGKTIQVIAFLAALSHSKLREPPSDSFRGLGPVVLVCPTTVMHQWVKEFHTWWPPFRVAILHDSGSFQGKKGSLISMINRACGILVMSYGGLVQHQDRLLAHEWHYIILDEGHKIRNPDAQATIAAKRFRTCHRLLLSGSPIQNHLRELWSLFDFVFPSKLGTLPAFTQHFSVPIVQTAYKCATVLRDAIRPYLLRRMKSDVNMHINLPSKSEQVLFCKLTEEQVNLYKGYLDSKEVSSILNSKLQIFVGLVNLRKICNHPDLFDGGPKLLKGQDEGSLPEEERYGYPGRSGKMVVVAALLKLWRSQGHRVLLFTQGRQMMEILESFVKSKGYTYMRMDGTTPISTRQPAVQKFNSDPSVFVFLLTTRVGGLGVNLTGADRVLLYDPDWNPSTDAQARERAWRIGQLRSVTVYRLLTAGTIEEKIYHRQIFKQFVSQRVLKDPRQRRFFKSNDLFELFAYSEPGTQGTETSAIFAGTGSLIKPKDTPNPNRKVKEKAATQEINPAEVEVKFSEEKREQMRQLARKLAMQITQGTKNAPPAQCETSTILQPVSANNPSKSPETKPATSIEVNSTMKIAKTKELKREHKSPKDKHKGTKEQTPKKSRRKAARVEGEKIEGVVKKSVYRPQTEEDEEKKSKNEDDYVLSKLFKTSGVHTALRHDTIVDSSTPDFSIVESEAQRVADEAVKALRESRRQCRQAQEGVPTPTGRGRAPRFGQSRRLPPGAFEKQLQKEEKKEDNSSKFMFDGKKEKAVTSSAEILAIIRKGKRGGDESNPLENESLIADIRGFVAFQGSVDGRVTTREILRAFKEKVPPDKTALFKALLKKLCTFSREEGEGVWRLKGEFR</sequence>
<keyword evidence="11" id="KW-0067">ATP-binding</keyword>
<keyword evidence="14" id="KW-0539">Nucleus</keyword>
<dbReference type="InterPro" id="IPR027417">
    <property type="entry name" value="P-loop_NTPase"/>
</dbReference>
<evidence type="ECO:0000256" key="18">
    <source>
        <dbReference type="SAM" id="Coils"/>
    </source>
</evidence>
<dbReference type="InterPro" id="IPR038718">
    <property type="entry name" value="SNF2-like_sf"/>
</dbReference>
<dbReference type="SMART" id="SM00487">
    <property type="entry name" value="DEXDc"/>
    <property type="match status" value="1"/>
</dbReference>
<feature type="region of interest" description="Disordered" evidence="19">
    <location>
        <begin position="200"/>
        <end position="347"/>
    </location>
</feature>
<dbReference type="InterPro" id="IPR001650">
    <property type="entry name" value="Helicase_C-like"/>
</dbReference>
<feature type="compositionally biased region" description="Basic and acidic residues" evidence="19">
    <location>
        <begin position="1160"/>
        <end position="1173"/>
    </location>
</feature>
<keyword evidence="7" id="KW-0227">DNA damage</keyword>